<evidence type="ECO:0000256" key="6">
    <source>
        <dbReference type="ARBA" id="ARBA00049185"/>
    </source>
</evidence>
<dbReference type="Proteomes" id="UP000058074">
    <property type="component" value="Chromosome"/>
</dbReference>
<evidence type="ECO:0000256" key="5">
    <source>
        <dbReference type="ARBA" id="ARBA00022898"/>
    </source>
</evidence>
<keyword evidence="3 7" id="KW-0032">Aminotransferase</keyword>
<evidence type="ECO:0000256" key="3">
    <source>
        <dbReference type="ARBA" id="ARBA00022576"/>
    </source>
</evidence>
<dbReference type="InterPro" id="IPR004838">
    <property type="entry name" value="NHTrfase_class1_PyrdxlP-BS"/>
</dbReference>
<evidence type="ECO:0000256" key="1">
    <source>
        <dbReference type="ARBA" id="ARBA00001933"/>
    </source>
</evidence>
<dbReference type="PANTHER" id="PTHR46383">
    <property type="entry name" value="ASPARTATE AMINOTRANSFERASE"/>
    <property type="match status" value="1"/>
</dbReference>
<dbReference type="SUPFAM" id="SSF53383">
    <property type="entry name" value="PLP-dependent transferases"/>
    <property type="match status" value="1"/>
</dbReference>
<dbReference type="GO" id="GO:0006520">
    <property type="term" value="P:amino acid metabolic process"/>
    <property type="evidence" value="ECO:0007669"/>
    <property type="project" value="InterPro"/>
</dbReference>
<dbReference type="InterPro" id="IPR050596">
    <property type="entry name" value="AspAT/PAT-like"/>
</dbReference>
<protein>
    <recommendedName>
        <fullName evidence="7">Aminotransferase</fullName>
        <ecNumber evidence="7">2.6.1.-</ecNumber>
    </recommendedName>
</protein>
<organism evidence="9 10">
    <name type="scientific">Sphingopyxis macrogoltabida</name>
    <name type="common">Sphingomonas macrogoltabidus</name>
    <dbReference type="NCBI Taxonomy" id="33050"/>
    <lineage>
        <taxon>Bacteria</taxon>
        <taxon>Pseudomonadati</taxon>
        <taxon>Pseudomonadota</taxon>
        <taxon>Alphaproteobacteria</taxon>
        <taxon>Sphingomonadales</taxon>
        <taxon>Sphingomonadaceae</taxon>
        <taxon>Sphingopyxis</taxon>
    </lineage>
</organism>
<evidence type="ECO:0000313" key="9">
    <source>
        <dbReference type="EMBL" id="ALH78993.1"/>
    </source>
</evidence>
<dbReference type="PANTHER" id="PTHR46383:SF2">
    <property type="entry name" value="AMINOTRANSFERASE"/>
    <property type="match status" value="1"/>
</dbReference>
<feature type="domain" description="Aminotransferase class I/classII large" evidence="8">
    <location>
        <begin position="61"/>
        <end position="367"/>
    </location>
</feature>
<dbReference type="OrthoDB" id="9804407at2"/>
<dbReference type="EMBL" id="CP012700">
    <property type="protein sequence ID" value="ALH78993.1"/>
    <property type="molecule type" value="Genomic_DNA"/>
</dbReference>
<keyword evidence="4 7" id="KW-0808">Transferase</keyword>
<comment type="cofactor">
    <cofactor evidence="1 7">
        <name>pyridoxal 5'-phosphate</name>
        <dbReference type="ChEBI" id="CHEBI:597326"/>
    </cofactor>
</comment>
<dbReference type="RefSeq" id="WP_054586505.1">
    <property type="nucleotide sequence ID" value="NZ_CP012700.1"/>
</dbReference>
<dbReference type="PROSITE" id="PS00105">
    <property type="entry name" value="AA_TRANSFER_CLASS_1"/>
    <property type="match status" value="1"/>
</dbReference>
<dbReference type="EC" id="2.6.1.-" evidence="7"/>
<dbReference type="Gene3D" id="3.40.640.10">
    <property type="entry name" value="Type I PLP-dependent aspartate aminotransferase-like (Major domain)"/>
    <property type="match status" value="1"/>
</dbReference>
<evidence type="ECO:0000256" key="2">
    <source>
        <dbReference type="ARBA" id="ARBA00007441"/>
    </source>
</evidence>
<accession>A0A0N9UU12</accession>
<dbReference type="KEGG" id="smag:AN936_00965"/>
<dbReference type="GO" id="GO:0030170">
    <property type="term" value="F:pyridoxal phosphate binding"/>
    <property type="evidence" value="ECO:0007669"/>
    <property type="project" value="InterPro"/>
</dbReference>
<name>A0A0N9UU12_SPHMC</name>
<evidence type="ECO:0000259" key="8">
    <source>
        <dbReference type="Pfam" id="PF00155"/>
    </source>
</evidence>
<keyword evidence="5" id="KW-0663">Pyridoxal phosphate</keyword>
<dbReference type="InterPro" id="IPR015421">
    <property type="entry name" value="PyrdxlP-dep_Trfase_major"/>
</dbReference>
<evidence type="ECO:0000256" key="7">
    <source>
        <dbReference type="RuleBase" id="RU000481"/>
    </source>
</evidence>
<reference evidence="9 10" key="1">
    <citation type="journal article" date="2015" name="Genome Announc.">
        <title>Complete Genome Sequence of Polypropylene Glycol- and Polyethylene Glycol-Degrading Sphingopyxis macrogoltabida Strain EY-1.</title>
        <authorList>
            <person name="Ohtsubo Y."/>
            <person name="Nagata Y."/>
            <person name="Numata M."/>
            <person name="Tsuchikane K."/>
            <person name="Hosoyama A."/>
            <person name="Yamazoe A."/>
            <person name="Tsuda M."/>
            <person name="Fujita N."/>
            <person name="Kawai F."/>
        </authorList>
    </citation>
    <scope>NUCLEOTIDE SEQUENCE [LARGE SCALE GENOMIC DNA]</scope>
    <source>
        <strain evidence="9 10">EY-1</strain>
    </source>
</reference>
<gene>
    <name evidence="9" type="ORF">AN936_00965</name>
</gene>
<dbReference type="InterPro" id="IPR015424">
    <property type="entry name" value="PyrdxlP-dep_Trfase"/>
</dbReference>
<evidence type="ECO:0000313" key="10">
    <source>
        <dbReference type="Proteomes" id="UP000058074"/>
    </source>
</evidence>
<dbReference type="Pfam" id="PF00155">
    <property type="entry name" value="Aminotran_1_2"/>
    <property type="match status" value="1"/>
</dbReference>
<comment type="similarity">
    <text evidence="2 7">Belongs to the class-I pyridoxal-phosphate-dependent aminotransferase family.</text>
</comment>
<dbReference type="CDD" id="cd00609">
    <property type="entry name" value="AAT_like"/>
    <property type="match status" value="1"/>
</dbReference>
<dbReference type="InterPro" id="IPR004839">
    <property type="entry name" value="Aminotransferase_I/II_large"/>
</dbReference>
<dbReference type="GO" id="GO:0004069">
    <property type="term" value="F:L-aspartate:2-oxoglutarate aminotransferase activity"/>
    <property type="evidence" value="ECO:0007669"/>
    <property type="project" value="UniProtKB-EC"/>
</dbReference>
<comment type="catalytic activity">
    <reaction evidence="6">
        <text>L-aspartate + 2-oxoglutarate = oxaloacetate + L-glutamate</text>
        <dbReference type="Rhea" id="RHEA:21824"/>
        <dbReference type="ChEBI" id="CHEBI:16452"/>
        <dbReference type="ChEBI" id="CHEBI:16810"/>
        <dbReference type="ChEBI" id="CHEBI:29985"/>
        <dbReference type="ChEBI" id="CHEBI:29991"/>
        <dbReference type="EC" id="2.6.1.1"/>
    </reaction>
</comment>
<sequence length="395" mass="42051">MVAAIEPFHAIAISRMAHELAAEGRSIIHMEFGQPSTGAPAAAIARAHAVLDSDAMGYWESIPLKDRIARHYAETYGVSVAREQIILTCGASPALVLALTALFEPGDRLAFARPGYVAYRNTAKALYLDAQEIECGPDERFQLSAAAIAALDPAPAGIIVASPANPTGTIIARDELAAIVDVCRQRGIRIVSDEIYHGLSYAEPAASVLEWDSEAVVINSFSKYFSMAGWRLGWIVAPVDLIDTVRARMGSLFLTPPSLAQHAGLAAFDCAGELEGHVETYARNRAIMLRALPAMGLREIAPPDGAFYIYANVAHLTDDSMAFCKQLLADTGVAAAPGIDFDPVDGARFIRFSFAVSTPLVEEAIARMAPWFAARTNAAAGPSLALAETASLRPA</sequence>
<evidence type="ECO:0000256" key="4">
    <source>
        <dbReference type="ARBA" id="ARBA00022679"/>
    </source>
</evidence>
<proteinExistence type="inferred from homology"/>
<dbReference type="PATRIC" id="fig|33050.5.peg.199"/>
<dbReference type="AlphaFoldDB" id="A0A0N9UU12"/>